<reference evidence="1" key="3">
    <citation type="submission" date="2015-04" db="UniProtKB">
        <authorList>
            <consortium name="EnsemblPlants"/>
        </authorList>
    </citation>
    <scope>IDENTIFICATION</scope>
</reference>
<dbReference type="AlphaFoldDB" id="A0A0D9V0E0"/>
<reference evidence="2" key="2">
    <citation type="submission" date="2013-12" db="EMBL/GenBank/DDBJ databases">
        <authorList>
            <person name="Yu Y."/>
            <person name="Lee S."/>
            <person name="de Baynast K."/>
            <person name="Wissotski M."/>
            <person name="Liu L."/>
            <person name="Talag J."/>
            <person name="Goicoechea J."/>
            <person name="Angelova A."/>
            <person name="Jetty R."/>
            <person name="Kudrna D."/>
            <person name="Golser W."/>
            <person name="Rivera L."/>
            <person name="Zhang J."/>
            <person name="Wing R."/>
        </authorList>
    </citation>
    <scope>NUCLEOTIDE SEQUENCE</scope>
</reference>
<evidence type="ECO:0000313" key="2">
    <source>
        <dbReference type="Proteomes" id="UP000032180"/>
    </source>
</evidence>
<proteinExistence type="predicted"/>
<sequence length="67" mass="6789">MGIEMGVFVQCGDGDGDGMAIPGGCCPVASLPPPPTSIQAGATVRDCGRRAALRPCGRRATRWPCGS</sequence>
<dbReference type="Proteomes" id="UP000032180">
    <property type="component" value="Chromosome 1"/>
</dbReference>
<dbReference type="Gramene" id="LPERR01G12600.1">
    <property type="protein sequence ID" value="LPERR01G12600.1"/>
    <property type="gene ID" value="LPERR01G12600"/>
</dbReference>
<reference evidence="1 2" key="1">
    <citation type="submission" date="2012-08" db="EMBL/GenBank/DDBJ databases">
        <title>Oryza genome evolution.</title>
        <authorList>
            <person name="Wing R.A."/>
        </authorList>
    </citation>
    <scope>NUCLEOTIDE SEQUENCE</scope>
</reference>
<organism evidence="1 2">
    <name type="scientific">Leersia perrieri</name>
    <dbReference type="NCBI Taxonomy" id="77586"/>
    <lineage>
        <taxon>Eukaryota</taxon>
        <taxon>Viridiplantae</taxon>
        <taxon>Streptophyta</taxon>
        <taxon>Embryophyta</taxon>
        <taxon>Tracheophyta</taxon>
        <taxon>Spermatophyta</taxon>
        <taxon>Magnoliopsida</taxon>
        <taxon>Liliopsida</taxon>
        <taxon>Poales</taxon>
        <taxon>Poaceae</taxon>
        <taxon>BOP clade</taxon>
        <taxon>Oryzoideae</taxon>
        <taxon>Oryzeae</taxon>
        <taxon>Oryzinae</taxon>
        <taxon>Leersia</taxon>
    </lineage>
</organism>
<dbReference type="HOGENOM" id="CLU_2816060_0_0_1"/>
<dbReference type="EnsemblPlants" id="LPERR01G12600.1">
    <property type="protein sequence ID" value="LPERR01G12600.1"/>
    <property type="gene ID" value="LPERR01G12600"/>
</dbReference>
<keyword evidence="2" id="KW-1185">Reference proteome</keyword>
<protein>
    <submittedName>
        <fullName evidence="1">Uncharacterized protein</fullName>
    </submittedName>
</protein>
<accession>A0A0D9V0E0</accession>
<evidence type="ECO:0000313" key="1">
    <source>
        <dbReference type="EnsemblPlants" id="LPERR01G12600.1"/>
    </source>
</evidence>
<name>A0A0D9V0E0_9ORYZ</name>